<dbReference type="InterPro" id="IPR043864">
    <property type="entry name" value="Omp85-like_dom"/>
</dbReference>
<organism evidence="7 8">
    <name type="scientific">Terrimonas ginsenosidimutans</name>
    <dbReference type="NCBI Taxonomy" id="2908004"/>
    <lineage>
        <taxon>Bacteria</taxon>
        <taxon>Pseudomonadati</taxon>
        <taxon>Bacteroidota</taxon>
        <taxon>Chitinophagia</taxon>
        <taxon>Chitinophagales</taxon>
        <taxon>Chitinophagaceae</taxon>
        <taxon>Terrimonas</taxon>
    </lineage>
</organism>
<evidence type="ECO:0000259" key="6">
    <source>
        <dbReference type="PROSITE" id="PS51635"/>
    </source>
</evidence>
<reference evidence="7" key="1">
    <citation type="submission" date="2022-01" db="EMBL/GenBank/DDBJ databases">
        <authorList>
            <person name="Jo J.-H."/>
            <person name="Im W.-T."/>
        </authorList>
    </citation>
    <scope>NUCLEOTIDE SEQUENCE</scope>
    <source>
        <strain evidence="7">NA20</strain>
    </source>
</reference>
<dbReference type="InterPro" id="IPR002641">
    <property type="entry name" value="PNPLA_dom"/>
</dbReference>
<evidence type="ECO:0000256" key="5">
    <source>
        <dbReference type="SAM" id="SignalP"/>
    </source>
</evidence>
<dbReference type="Pfam" id="PF19143">
    <property type="entry name" value="Omp85_2"/>
    <property type="match status" value="1"/>
</dbReference>
<name>A0ABS9KMJ9_9BACT</name>
<proteinExistence type="predicted"/>
<dbReference type="Gene3D" id="2.40.160.50">
    <property type="entry name" value="membrane protein fhac: a member of the omp85/tpsb transporter family"/>
    <property type="match status" value="1"/>
</dbReference>
<dbReference type="PANTHER" id="PTHR14226:SF76">
    <property type="entry name" value="NTE FAMILY PROTEIN RSSA"/>
    <property type="match status" value="1"/>
</dbReference>
<evidence type="ECO:0000313" key="8">
    <source>
        <dbReference type="Proteomes" id="UP001165367"/>
    </source>
</evidence>
<dbReference type="PANTHER" id="PTHR14226">
    <property type="entry name" value="NEUROPATHY TARGET ESTERASE/SWISS CHEESE D.MELANOGASTER"/>
    <property type="match status" value="1"/>
</dbReference>
<dbReference type="EMBL" id="JAKLTR010000002">
    <property type="protein sequence ID" value="MCG2613552.1"/>
    <property type="molecule type" value="Genomic_DNA"/>
</dbReference>
<feature type="active site" description="Proton acceptor" evidence="4">
    <location>
        <position position="211"/>
    </location>
</feature>
<evidence type="ECO:0000313" key="7">
    <source>
        <dbReference type="EMBL" id="MCG2613552.1"/>
    </source>
</evidence>
<comment type="caution">
    <text evidence="7">The sequence shown here is derived from an EMBL/GenBank/DDBJ whole genome shotgun (WGS) entry which is preliminary data.</text>
</comment>
<dbReference type="InterPro" id="IPR050301">
    <property type="entry name" value="NTE"/>
</dbReference>
<keyword evidence="8" id="KW-1185">Reference proteome</keyword>
<dbReference type="Pfam" id="PF01734">
    <property type="entry name" value="Patatin"/>
    <property type="match status" value="1"/>
</dbReference>
<gene>
    <name evidence="7" type="ORF">LZZ85_04640</name>
</gene>
<dbReference type="Gene3D" id="3.40.1090.10">
    <property type="entry name" value="Cytosolic phospholipase A2 catalytic domain"/>
    <property type="match status" value="2"/>
</dbReference>
<evidence type="ECO:0000256" key="4">
    <source>
        <dbReference type="PROSITE-ProRule" id="PRU01161"/>
    </source>
</evidence>
<accession>A0ABS9KMJ9</accession>
<evidence type="ECO:0000256" key="1">
    <source>
        <dbReference type="ARBA" id="ARBA00022801"/>
    </source>
</evidence>
<keyword evidence="1 4" id="KW-0378">Hydrolase</keyword>
<dbReference type="PROSITE" id="PS51635">
    <property type="entry name" value="PNPLA"/>
    <property type="match status" value="1"/>
</dbReference>
<dbReference type="CDD" id="cd07205">
    <property type="entry name" value="Pat_PNPLA6_PNPLA7_NTE1_like"/>
    <property type="match status" value="1"/>
</dbReference>
<keyword evidence="2 4" id="KW-0442">Lipid degradation</keyword>
<evidence type="ECO:0000256" key="3">
    <source>
        <dbReference type="ARBA" id="ARBA00023098"/>
    </source>
</evidence>
<feature type="short sequence motif" description="GXSXG" evidence="4">
    <location>
        <begin position="65"/>
        <end position="69"/>
    </location>
</feature>
<dbReference type="RefSeq" id="WP_237868913.1">
    <property type="nucleotide sequence ID" value="NZ_JAKLTR010000002.1"/>
</dbReference>
<evidence type="ECO:0000256" key="2">
    <source>
        <dbReference type="ARBA" id="ARBA00022963"/>
    </source>
</evidence>
<feature type="domain" description="PNPLA" evidence="6">
    <location>
        <begin position="34"/>
        <end position="224"/>
    </location>
</feature>
<feature type="chain" id="PRO_5047096009" evidence="5">
    <location>
        <begin position="25"/>
        <end position="756"/>
    </location>
</feature>
<keyword evidence="5" id="KW-0732">Signal</keyword>
<dbReference type="InterPro" id="IPR016035">
    <property type="entry name" value="Acyl_Trfase/lysoPLipase"/>
</dbReference>
<dbReference type="Proteomes" id="UP001165367">
    <property type="component" value="Unassembled WGS sequence"/>
</dbReference>
<keyword evidence="3 4" id="KW-0443">Lipid metabolism</keyword>
<feature type="short sequence motif" description="DGA/G" evidence="4">
    <location>
        <begin position="211"/>
        <end position="213"/>
    </location>
</feature>
<feature type="signal peptide" evidence="5">
    <location>
        <begin position="1"/>
        <end position="24"/>
    </location>
</feature>
<feature type="active site" description="Nucleophile" evidence="4">
    <location>
        <position position="67"/>
    </location>
</feature>
<dbReference type="SUPFAM" id="SSF52151">
    <property type="entry name" value="FabD/lysophospholipase-like"/>
    <property type="match status" value="1"/>
</dbReference>
<protein>
    <submittedName>
        <fullName evidence="7">Patatin-like phospholipase family protein</fullName>
    </submittedName>
</protein>
<sequence>MRSRKSVVRFLFSFIIFSGLIATAQQPGRPKIGLTLSGGGAKGLAHIGLLKALDSAGLQIDYVTGTSMGAVIGSLYAAGYTGDSIYQLASKIQWNDLLLNRPPLNSFIMEQKDEYGRYALEMPFKNGKLKSPSGLFEAEELWLKFDQLYHPVYDIRDFNNLPRPFKCIATDIVTGQAVVLDKGSLLTAVRASMAIPSVFTAVDYNGVKLVDGGIVRNFPASDVKGMGADIVIGSTVNPFTQPETGAITSMMQVLMNVVFFREQELSKKDVELCDYVINHPLSAYSAGAFSSFDSIMQIGVRTGQAYYPVFKKMADSLNAIYGTPTPKTLPSTPAGIKIRHIITDSLRQISRPYFSRMLNLDEGGIYNTAELEAAMRRAYGTRYFSKLYYELLPIEPGVADLHIITEEFPSFKMKLGLHYSTMTKIMLIANFTKEDLIGKPSVSYVTAGISENPRIRAGHSMIMGSSKFPLSSVTEIYGEQQKFSQYTDFDETGNNYKQSDIYFDTRLQVAYKRREVYGLGIRLEHVSLKPVSRSLFDLYGRNNYVQPYLRYEYNTLDKLFLPRKGTYILLEPSAIVSQSQKLTFKSMGIPVDYLDSVGGSTGNFLRAKAQVQHVIPFRQRNTITLQGEANANFNSTQLLFHDFVVGGMQPVFRNQVTFAGIQDASLRTNSLVKLNVNWRYQIAGAIFAAVNANIMYHSFLLQQLPRDSQKFLSGYGLTLGLDTPLGPFEFSFNYCDQAKDLNNYLNIGFRFSKSMF</sequence>
<feature type="short sequence motif" description="GXGXXG" evidence="4">
    <location>
        <begin position="38"/>
        <end position="43"/>
    </location>
</feature>